<comment type="caution">
    <text evidence="4">The sequence shown here is derived from an EMBL/GenBank/DDBJ whole genome shotgun (WGS) entry which is preliminary data.</text>
</comment>
<dbReference type="SMART" id="SM00506">
    <property type="entry name" value="A1pp"/>
    <property type="match status" value="1"/>
</dbReference>
<dbReference type="InterPro" id="IPR036865">
    <property type="entry name" value="CRAL-TRIO_dom_sf"/>
</dbReference>
<evidence type="ECO:0000259" key="3">
    <source>
        <dbReference type="PROSITE" id="PS51154"/>
    </source>
</evidence>
<dbReference type="InterPro" id="IPR043472">
    <property type="entry name" value="Macro_dom-like"/>
</dbReference>
<dbReference type="Gene3D" id="3.40.525.10">
    <property type="entry name" value="CRAL-TRIO lipid binding domain"/>
    <property type="match status" value="1"/>
</dbReference>
<dbReference type="CDD" id="cd00170">
    <property type="entry name" value="SEC14"/>
    <property type="match status" value="1"/>
</dbReference>
<evidence type="ECO:0000313" key="4">
    <source>
        <dbReference type="EMBL" id="KAK6170191.1"/>
    </source>
</evidence>
<dbReference type="SUPFAM" id="SSF52949">
    <property type="entry name" value="Macro domain-like"/>
    <property type="match status" value="1"/>
</dbReference>
<gene>
    <name evidence="4" type="ORF">SNE40_018644</name>
</gene>
<dbReference type="Gene3D" id="3.40.220.10">
    <property type="entry name" value="Leucine Aminopeptidase, subunit E, domain 1"/>
    <property type="match status" value="1"/>
</dbReference>
<dbReference type="CDD" id="cd02905">
    <property type="entry name" value="Macro_GDAP2-like"/>
    <property type="match status" value="1"/>
</dbReference>
<dbReference type="InterPro" id="IPR002589">
    <property type="entry name" value="Macro_dom"/>
</dbReference>
<dbReference type="InterPro" id="IPR001251">
    <property type="entry name" value="CRAL-TRIO_dom"/>
</dbReference>
<dbReference type="SMART" id="SM00516">
    <property type="entry name" value="SEC14"/>
    <property type="match status" value="1"/>
</dbReference>
<evidence type="ECO:0000259" key="2">
    <source>
        <dbReference type="PROSITE" id="PS50191"/>
    </source>
</evidence>
<sequence length="506" mass="58134">MDPLGARDDVIDIDSLTRWNLTQLPEYVPREKEDEDKKSVFPWRNDLNGKICLWSGDLTRLNTHAIVHTTNEKLNDRSTDSDNLFLKAGPELYKEIRADIKVIKTGEAKLTKGHGLPARFIIHTVGPRFNVKYLTAAESALFSCYRNTLQLAREQSIRTIGLSCIHTVKRGYPPDSGSHIACRTLRRFLEKFGESFDTIVLVCNQENLDAYKNILPLYFPRNSKEEEYALDNLPEDVGNENGEPVVAERQIRILDKPAFAAYKAVHVGQDDFEETIDLNSQFCTSTALDVGHHPFASMEEDPDKTKKGTIYGKNNADVRRIESQRRYERLLKRAKTDDLTDIAGTRFLYRAGSDRFNRPVVVFVGKNFPATSINLEKALLYLIRVMDPIADSDFIVVYYHTLTTNQNYIPMAYLKMAYNVLDYKYRKHLRSFYIVHPTWWTKLATWFFTTFTASDIKDKLHIIKGVQYLYSSITPDQLDVPTFVLDYDTRLNGPRYAIPSEAPEAL</sequence>
<accession>A0AAN8J5A2</accession>
<dbReference type="PROSITE" id="PS51154">
    <property type="entry name" value="MACRO"/>
    <property type="match status" value="1"/>
</dbReference>
<name>A0AAN8J5A2_PATCE</name>
<keyword evidence="5" id="KW-1185">Reference proteome</keyword>
<dbReference type="PANTHER" id="PTHR11106:SF72">
    <property type="entry name" value="GANGLIOSIDE-INDUCED DIFFERENTIATION-ASSOCIATED PROTEIN 2"/>
    <property type="match status" value="1"/>
</dbReference>
<dbReference type="PROSITE" id="PS50191">
    <property type="entry name" value="CRAL_TRIO"/>
    <property type="match status" value="1"/>
</dbReference>
<feature type="domain" description="Macro" evidence="3">
    <location>
        <begin position="38"/>
        <end position="219"/>
    </location>
</feature>
<dbReference type="SUPFAM" id="SSF52087">
    <property type="entry name" value="CRAL/TRIO domain"/>
    <property type="match status" value="1"/>
</dbReference>
<protein>
    <recommendedName>
        <fullName evidence="6">Protein GDAP2 homolog</fullName>
    </recommendedName>
</protein>
<evidence type="ECO:0000313" key="5">
    <source>
        <dbReference type="Proteomes" id="UP001347796"/>
    </source>
</evidence>
<evidence type="ECO:0000256" key="1">
    <source>
        <dbReference type="ARBA" id="ARBA00008355"/>
    </source>
</evidence>
<dbReference type="Pfam" id="PF01661">
    <property type="entry name" value="Macro"/>
    <property type="match status" value="1"/>
</dbReference>
<dbReference type="AlphaFoldDB" id="A0AAN8J5A2"/>
<reference evidence="4 5" key="1">
    <citation type="submission" date="2024-01" db="EMBL/GenBank/DDBJ databases">
        <title>The genome of the rayed Mediterranean limpet Patella caerulea (Linnaeus, 1758).</title>
        <authorList>
            <person name="Anh-Thu Weber A."/>
            <person name="Halstead-Nussloch G."/>
        </authorList>
    </citation>
    <scope>NUCLEOTIDE SEQUENCE [LARGE SCALE GENOMIC DNA]</scope>
    <source>
        <strain evidence="4">AATW-2023a</strain>
        <tissue evidence="4">Whole specimen</tissue>
    </source>
</reference>
<dbReference type="Pfam" id="PF13716">
    <property type="entry name" value="CRAL_TRIO_2"/>
    <property type="match status" value="1"/>
</dbReference>
<dbReference type="Proteomes" id="UP001347796">
    <property type="component" value="Unassembled WGS sequence"/>
</dbReference>
<comment type="similarity">
    <text evidence="1">Belongs to the GDAP2 family.</text>
</comment>
<organism evidence="4 5">
    <name type="scientific">Patella caerulea</name>
    <name type="common">Rayed Mediterranean limpet</name>
    <dbReference type="NCBI Taxonomy" id="87958"/>
    <lineage>
        <taxon>Eukaryota</taxon>
        <taxon>Metazoa</taxon>
        <taxon>Spiralia</taxon>
        <taxon>Lophotrochozoa</taxon>
        <taxon>Mollusca</taxon>
        <taxon>Gastropoda</taxon>
        <taxon>Patellogastropoda</taxon>
        <taxon>Patelloidea</taxon>
        <taxon>Patellidae</taxon>
        <taxon>Patella</taxon>
    </lineage>
</organism>
<evidence type="ECO:0008006" key="6">
    <source>
        <dbReference type="Google" id="ProtNLM"/>
    </source>
</evidence>
<dbReference type="InterPro" id="IPR035793">
    <property type="entry name" value="Macro_GDAP2"/>
</dbReference>
<feature type="domain" description="CRAL-TRIO" evidence="2">
    <location>
        <begin position="335"/>
        <end position="492"/>
    </location>
</feature>
<dbReference type="EMBL" id="JAZGQO010000014">
    <property type="protein sequence ID" value="KAK6170191.1"/>
    <property type="molecule type" value="Genomic_DNA"/>
</dbReference>
<dbReference type="PANTHER" id="PTHR11106">
    <property type="entry name" value="GANGLIOSIDE INDUCED DIFFERENTIATION ASSOCIATED PROTEIN 2-RELATED"/>
    <property type="match status" value="1"/>
</dbReference>
<proteinExistence type="inferred from homology"/>